<keyword evidence="4" id="KW-0227">DNA damage</keyword>
<reference evidence="12" key="2">
    <citation type="submission" date="2017-10" db="EMBL/GenBank/DDBJ databases">
        <title>Ladona fulva Genome sequencing and assembly.</title>
        <authorList>
            <person name="Murali S."/>
            <person name="Richards S."/>
            <person name="Bandaranaike D."/>
            <person name="Bellair M."/>
            <person name="Blankenburg K."/>
            <person name="Chao H."/>
            <person name="Dinh H."/>
            <person name="Doddapaneni H."/>
            <person name="Dugan-Rocha S."/>
            <person name="Elkadiri S."/>
            <person name="Gnanaolivu R."/>
            <person name="Hernandez B."/>
            <person name="Skinner E."/>
            <person name="Javaid M."/>
            <person name="Lee S."/>
            <person name="Li M."/>
            <person name="Ming W."/>
            <person name="Munidasa M."/>
            <person name="Muniz J."/>
            <person name="Nguyen L."/>
            <person name="Hughes D."/>
            <person name="Osuji N."/>
            <person name="Pu L.-L."/>
            <person name="Puazo M."/>
            <person name="Qu C."/>
            <person name="Quiroz J."/>
            <person name="Raj R."/>
            <person name="Weissenberger G."/>
            <person name="Xin Y."/>
            <person name="Zou X."/>
            <person name="Han Y."/>
            <person name="Worley K."/>
            <person name="Muzny D."/>
            <person name="Gibbs R."/>
        </authorList>
    </citation>
    <scope>NUCLEOTIDE SEQUENCE</scope>
    <source>
        <strain evidence="12">Sampled in the wild</strain>
    </source>
</reference>
<dbReference type="GO" id="GO:0003684">
    <property type="term" value="F:damaged DNA binding"/>
    <property type="evidence" value="ECO:0007669"/>
    <property type="project" value="InterPro"/>
</dbReference>
<dbReference type="InterPro" id="IPR018326">
    <property type="entry name" value="Rad4_beta-hairpin_dom1"/>
</dbReference>
<dbReference type="InterPro" id="IPR004583">
    <property type="entry name" value="DNA_repair_Rad4"/>
</dbReference>
<feature type="compositionally biased region" description="Basic and acidic residues" evidence="8">
    <location>
        <begin position="526"/>
        <end position="541"/>
    </location>
</feature>
<dbReference type="Proteomes" id="UP000792457">
    <property type="component" value="Unassembled WGS sequence"/>
</dbReference>
<reference evidence="12" key="1">
    <citation type="submission" date="2013-04" db="EMBL/GenBank/DDBJ databases">
        <authorList>
            <person name="Qu J."/>
            <person name="Murali S.C."/>
            <person name="Bandaranaike D."/>
            <person name="Bellair M."/>
            <person name="Blankenburg K."/>
            <person name="Chao H."/>
            <person name="Dinh H."/>
            <person name="Doddapaneni H."/>
            <person name="Downs B."/>
            <person name="Dugan-Rocha S."/>
            <person name="Elkadiri S."/>
            <person name="Gnanaolivu R.D."/>
            <person name="Hernandez B."/>
            <person name="Javaid M."/>
            <person name="Jayaseelan J.C."/>
            <person name="Lee S."/>
            <person name="Li M."/>
            <person name="Ming W."/>
            <person name="Munidasa M."/>
            <person name="Muniz J."/>
            <person name="Nguyen L."/>
            <person name="Ongeri F."/>
            <person name="Osuji N."/>
            <person name="Pu L.-L."/>
            <person name="Puazo M."/>
            <person name="Qu C."/>
            <person name="Quiroz J."/>
            <person name="Raj R."/>
            <person name="Weissenberger G."/>
            <person name="Xin Y."/>
            <person name="Zou X."/>
            <person name="Han Y."/>
            <person name="Richards S."/>
            <person name="Worley K."/>
            <person name="Muzny D."/>
            <person name="Gibbs R."/>
        </authorList>
    </citation>
    <scope>NUCLEOTIDE SEQUENCE</scope>
    <source>
        <strain evidence="12">Sampled in the wild</strain>
    </source>
</reference>
<dbReference type="InterPro" id="IPR042488">
    <property type="entry name" value="Rad4_BHD3_sf"/>
</dbReference>
<evidence type="ECO:0000313" key="12">
    <source>
        <dbReference type="EMBL" id="KAG8222346.1"/>
    </source>
</evidence>
<evidence type="ECO:0000259" key="11">
    <source>
        <dbReference type="SMART" id="SM01032"/>
    </source>
</evidence>
<feature type="compositionally biased region" description="Basic and acidic residues" evidence="8">
    <location>
        <begin position="567"/>
        <end position="584"/>
    </location>
</feature>
<dbReference type="GO" id="GO:0005737">
    <property type="term" value="C:cytoplasm"/>
    <property type="evidence" value="ECO:0007669"/>
    <property type="project" value="TreeGrafter"/>
</dbReference>
<feature type="compositionally biased region" description="Low complexity" evidence="8">
    <location>
        <begin position="475"/>
        <end position="487"/>
    </location>
</feature>
<evidence type="ECO:0000256" key="4">
    <source>
        <dbReference type="ARBA" id="ARBA00022763"/>
    </source>
</evidence>
<feature type="region of interest" description="Disordered" evidence="8">
    <location>
        <begin position="1000"/>
        <end position="1020"/>
    </location>
</feature>
<feature type="region of interest" description="Disordered" evidence="8">
    <location>
        <begin position="1"/>
        <end position="106"/>
    </location>
</feature>
<dbReference type="InterPro" id="IPR018327">
    <property type="entry name" value="BHD_2"/>
</dbReference>
<feature type="region of interest" description="Disordered" evidence="8">
    <location>
        <begin position="133"/>
        <end position="226"/>
    </location>
</feature>
<dbReference type="SMART" id="SM01031">
    <property type="entry name" value="BHD_2"/>
    <property type="match status" value="1"/>
</dbReference>
<dbReference type="SUPFAM" id="SSF54001">
    <property type="entry name" value="Cysteine proteinases"/>
    <property type="match status" value="1"/>
</dbReference>
<dbReference type="InterPro" id="IPR018328">
    <property type="entry name" value="Rad4_beta-hairpin_dom3"/>
</dbReference>
<keyword evidence="7" id="KW-0539">Nucleus</keyword>
<feature type="compositionally biased region" description="Basic and acidic residues" evidence="8">
    <location>
        <begin position="194"/>
        <end position="209"/>
    </location>
</feature>
<gene>
    <name evidence="12" type="ORF">J437_LFUL001333</name>
</gene>
<evidence type="ECO:0000313" key="13">
    <source>
        <dbReference type="Proteomes" id="UP000792457"/>
    </source>
</evidence>
<feature type="domain" description="Rad4 beta-hairpin" evidence="10">
    <location>
        <begin position="822"/>
        <end position="878"/>
    </location>
</feature>
<dbReference type="InterPro" id="IPR036985">
    <property type="entry name" value="Transglutaminase-like_sf"/>
</dbReference>
<feature type="compositionally biased region" description="Basic and acidic residues" evidence="8">
    <location>
        <begin position="275"/>
        <end position="287"/>
    </location>
</feature>
<dbReference type="EMBL" id="KZ308130">
    <property type="protein sequence ID" value="KAG8222346.1"/>
    <property type="molecule type" value="Genomic_DNA"/>
</dbReference>
<dbReference type="PANTHER" id="PTHR12135:SF0">
    <property type="entry name" value="DNA REPAIR PROTEIN COMPLEMENTING XP-C CELLS"/>
    <property type="match status" value="1"/>
</dbReference>
<keyword evidence="3" id="KW-0597">Phosphoprotein</keyword>
<feature type="compositionally biased region" description="Polar residues" evidence="8">
    <location>
        <begin position="1"/>
        <end position="11"/>
    </location>
</feature>
<organism evidence="12 13">
    <name type="scientific">Ladona fulva</name>
    <name type="common">Scarce chaser dragonfly</name>
    <name type="synonym">Libellula fulva</name>
    <dbReference type="NCBI Taxonomy" id="123851"/>
    <lineage>
        <taxon>Eukaryota</taxon>
        <taxon>Metazoa</taxon>
        <taxon>Ecdysozoa</taxon>
        <taxon>Arthropoda</taxon>
        <taxon>Hexapoda</taxon>
        <taxon>Insecta</taxon>
        <taxon>Pterygota</taxon>
        <taxon>Palaeoptera</taxon>
        <taxon>Odonata</taxon>
        <taxon>Epiprocta</taxon>
        <taxon>Anisoptera</taxon>
        <taxon>Libelluloidea</taxon>
        <taxon>Libellulidae</taxon>
        <taxon>Ladona</taxon>
    </lineage>
</organism>
<evidence type="ECO:0000256" key="6">
    <source>
        <dbReference type="ARBA" id="ARBA00023204"/>
    </source>
</evidence>
<dbReference type="GO" id="GO:0003697">
    <property type="term" value="F:single-stranded DNA binding"/>
    <property type="evidence" value="ECO:0007669"/>
    <property type="project" value="TreeGrafter"/>
</dbReference>
<feature type="domain" description="Rad4 beta-hairpin" evidence="9">
    <location>
        <begin position="768"/>
        <end position="820"/>
    </location>
</feature>
<evidence type="ECO:0000256" key="3">
    <source>
        <dbReference type="ARBA" id="ARBA00022553"/>
    </source>
</evidence>
<feature type="compositionally biased region" description="Basic and acidic residues" evidence="8">
    <location>
        <begin position="505"/>
        <end position="516"/>
    </location>
</feature>
<dbReference type="GO" id="GO:0000111">
    <property type="term" value="C:nucleotide-excision repair factor 2 complex"/>
    <property type="evidence" value="ECO:0007669"/>
    <property type="project" value="TreeGrafter"/>
</dbReference>
<evidence type="ECO:0000256" key="8">
    <source>
        <dbReference type="SAM" id="MobiDB-lite"/>
    </source>
</evidence>
<evidence type="ECO:0000259" key="9">
    <source>
        <dbReference type="SMART" id="SM01030"/>
    </source>
</evidence>
<dbReference type="Gene3D" id="3.90.260.10">
    <property type="entry name" value="Transglutaminase-like"/>
    <property type="match status" value="1"/>
</dbReference>
<feature type="compositionally biased region" description="Acidic residues" evidence="8">
    <location>
        <begin position="262"/>
        <end position="274"/>
    </location>
</feature>
<comment type="caution">
    <text evidence="12">The sequence shown here is derived from an EMBL/GenBank/DDBJ whole genome shotgun (WGS) entry which is preliminary data.</text>
</comment>
<dbReference type="NCBIfam" id="TIGR00605">
    <property type="entry name" value="rad4"/>
    <property type="match status" value="1"/>
</dbReference>
<dbReference type="FunFam" id="2.20.20.110:FF:000001">
    <property type="entry name" value="DNA repair protein complementing XP-C cells"/>
    <property type="match status" value="1"/>
</dbReference>
<comment type="similarity">
    <text evidence="2">Belongs to the XPC family.</text>
</comment>
<dbReference type="SMART" id="SM01032">
    <property type="entry name" value="BHD_3"/>
    <property type="match status" value="1"/>
</dbReference>
<dbReference type="InterPro" id="IPR018325">
    <property type="entry name" value="Rad4/PNGase_transGLS-fold"/>
</dbReference>
<dbReference type="Pfam" id="PF03835">
    <property type="entry name" value="Rad4"/>
    <property type="match status" value="1"/>
</dbReference>
<feature type="compositionally biased region" description="Basic and acidic residues" evidence="8">
    <location>
        <begin position="37"/>
        <end position="64"/>
    </location>
</feature>
<dbReference type="OrthoDB" id="300780at2759"/>
<proteinExistence type="inferred from homology"/>
<comment type="subcellular location">
    <subcellularLocation>
        <location evidence="1">Nucleus</location>
    </subcellularLocation>
</comment>
<feature type="compositionally biased region" description="Basic and acidic residues" evidence="8">
    <location>
        <begin position="594"/>
        <end position="614"/>
    </location>
</feature>
<name>A0A8K0JTE4_LADFU</name>
<dbReference type="FunFam" id="3.30.70.2460:FF:000001">
    <property type="entry name" value="DNA repair protein Rad4 family"/>
    <property type="match status" value="1"/>
</dbReference>
<feature type="domain" description="Rad4 beta-hairpin" evidence="11">
    <location>
        <begin position="885"/>
        <end position="959"/>
    </location>
</feature>
<dbReference type="GO" id="GO:0006298">
    <property type="term" value="P:mismatch repair"/>
    <property type="evidence" value="ECO:0007669"/>
    <property type="project" value="TreeGrafter"/>
</dbReference>
<dbReference type="Gene3D" id="3.30.70.2460">
    <property type="entry name" value="Rad4, beta-hairpin domain BHD3"/>
    <property type="match status" value="1"/>
</dbReference>
<dbReference type="SMART" id="SM01030">
    <property type="entry name" value="BHD_1"/>
    <property type="match status" value="1"/>
</dbReference>
<sequence length="1020" mass="116017">MKNTASRTAIKTSLEDLSEVETKRKRISTSAKRNNKNKSEGLPEFDTIRIEDSEPAEPECKVESDQDSVFGMVENHADPHYPKDFNEDGESSDSSSNEFEQPDFSQLAMENIQPKEENLDDFAALEDNMLDDIGRLSESEESDFEDVLPLTATLKKEEDVKKSSPPKVKKAQPSPPKSKSQEIKPKNVKRGKRDTKVERKKGPMRETAPKKLSQRSRRKSSIKDANMVDVDKMDISQLLAMGEGVAESCKDKALPAIGDSADSSEEESEDDDWEEVKADGEAKPEEKPHVIPKEGVQITIDAPELFRRKKRKGIDLEACLKRRLNRNKRQIQVLVHKVHLLCWIAHGRYVNYILNSKDLMGFGLSLIPSKHCYPPSRTDLDYLEQIVQWFRKTIPIVQPDKKESYVSLETSLEKQFQSKKANSKKDLVLMFICTLRSLGIKTRLVLSLQPAPIKPPSNELCTVNPRKSTPKSNEELPSIPEETPSTSKESETKGKEKKKSPAGVDKSKKEVRDGRGRGKALSSKQIDSKKSSLTKNEDKTAPRSSRGQRSQRKQSYRDSDSSDYEEEEKKQSSKKSTKGEEAKKQSNKKSPKGKALEKKTASKKTSGEGKREVSQDDDSDFEPEVISVSKGKGIKVDPKNRKVLSSESESENLGNEPKTSKKKEGIDVWAEVFLEMEEKWISVDVPQGKVHCVVELHAKATSPVLYILAFGNDLCLKDVTRRYCPQWLSVTQKKRIEERWWKQTLRPYLPRKDAFDKREEEEMDEELEGRPLPSSISEFKNHPLYVLKRHLLKFEAIYPPDAPSIGFVRGEPVYPRECVHQLHSRETWLKEAKVVRLGEQPYKIVKARPKYDRMSGKVVTDLPLELFGIWQVNDYMPPPAVDGKVPRNEYGNVDLYKPCMLPGGTVHLRLPGLNRVAKKLQIDCVPAVTGFDFHSGGSHPTFDGFIVCEEFKETLIEAWSQEQDEQEKRAREKHDKRVLGNWVRLVRGLLIRESLRKKYSFGEEGESSSGKKKKTTKKKD</sequence>
<dbReference type="GO" id="GO:0006289">
    <property type="term" value="P:nucleotide-excision repair"/>
    <property type="evidence" value="ECO:0007669"/>
    <property type="project" value="InterPro"/>
</dbReference>
<evidence type="ECO:0000256" key="1">
    <source>
        <dbReference type="ARBA" id="ARBA00004123"/>
    </source>
</evidence>
<keyword evidence="13" id="KW-1185">Reference proteome</keyword>
<dbReference type="InterPro" id="IPR038765">
    <property type="entry name" value="Papain-like_cys_pep_sf"/>
</dbReference>
<evidence type="ECO:0000256" key="5">
    <source>
        <dbReference type="ARBA" id="ARBA00023125"/>
    </source>
</evidence>
<dbReference type="Gene3D" id="2.20.20.110">
    <property type="entry name" value="Rad4, beta-hairpin domain BHD1"/>
    <property type="match status" value="1"/>
</dbReference>
<feature type="compositionally biased region" description="Polar residues" evidence="8">
    <location>
        <begin position="459"/>
        <end position="471"/>
    </location>
</feature>
<evidence type="ECO:0000256" key="7">
    <source>
        <dbReference type="ARBA" id="ARBA00023242"/>
    </source>
</evidence>
<dbReference type="GO" id="GO:0071942">
    <property type="term" value="C:XPC complex"/>
    <property type="evidence" value="ECO:0007669"/>
    <property type="project" value="TreeGrafter"/>
</dbReference>
<dbReference type="Pfam" id="PF10403">
    <property type="entry name" value="BHD_1"/>
    <property type="match status" value="1"/>
</dbReference>
<evidence type="ECO:0000259" key="10">
    <source>
        <dbReference type="SMART" id="SM01031"/>
    </source>
</evidence>
<keyword evidence="5" id="KW-0238">DNA-binding</keyword>
<feature type="region of interest" description="Disordered" evidence="8">
    <location>
        <begin position="253"/>
        <end position="287"/>
    </location>
</feature>
<protein>
    <submittedName>
        <fullName evidence="12">Uncharacterized protein</fullName>
    </submittedName>
</protein>
<dbReference type="Pfam" id="PF10405">
    <property type="entry name" value="BHD_3"/>
    <property type="match status" value="1"/>
</dbReference>
<evidence type="ECO:0000256" key="2">
    <source>
        <dbReference type="ARBA" id="ARBA00009525"/>
    </source>
</evidence>
<feature type="compositionally biased region" description="Basic and acidic residues" evidence="8">
    <location>
        <begin position="75"/>
        <end position="86"/>
    </location>
</feature>
<dbReference type="InterPro" id="IPR018026">
    <property type="entry name" value="DNA_repair_Rad4-like"/>
</dbReference>
<feature type="compositionally biased region" description="Basic residues" evidence="8">
    <location>
        <begin position="1010"/>
        <end position="1020"/>
    </location>
</feature>
<dbReference type="PANTHER" id="PTHR12135">
    <property type="entry name" value="DNA REPAIR PROTEIN XP-C / RAD4"/>
    <property type="match status" value="1"/>
</dbReference>
<dbReference type="AlphaFoldDB" id="A0A8K0JTE4"/>
<keyword evidence="6" id="KW-0234">DNA repair</keyword>
<feature type="region of interest" description="Disordered" evidence="8">
    <location>
        <begin position="454"/>
        <end position="661"/>
    </location>
</feature>
<accession>A0A8K0JTE4</accession>